<protein>
    <submittedName>
        <fullName evidence="1">Uncharacterized protein</fullName>
    </submittedName>
</protein>
<dbReference type="Proteomes" id="UP000785679">
    <property type="component" value="Unassembled WGS sequence"/>
</dbReference>
<accession>A0A8J8NN33</accession>
<sequence length="117" mass="13481">MGAKFYRGSDKPKKIRKRFSQTRSWFRTLKWVAYHAHPTMVAGHPFKGSWVFSTGQLLHPDLKRFNLNTAVLFKPPFPGKNPYDHPNVPQVPAFSDFFSAYFGQSTLNISNERCCSI</sequence>
<evidence type="ECO:0000313" key="2">
    <source>
        <dbReference type="Proteomes" id="UP000785679"/>
    </source>
</evidence>
<evidence type="ECO:0000313" key="1">
    <source>
        <dbReference type="EMBL" id="TNV77490.1"/>
    </source>
</evidence>
<dbReference type="AlphaFoldDB" id="A0A8J8NN33"/>
<organism evidence="1 2">
    <name type="scientific">Halteria grandinella</name>
    <dbReference type="NCBI Taxonomy" id="5974"/>
    <lineage>
        <taxon>Eukaryota</taxon>
        <taxon>Sar</taxon>
        <taxon>Alveolata</taxon>
        <taxon>Ciliophora</taxon>
        <taxon>Intramacronucleata</taxon>
        <taxon>Spirotrichea</taxon>
        <taxon>Stichotrichia</taxon>
        <taxon>Sporadotrichida</taxon>
        <taxon>Halteriidae</taxon>
        <taxon>Halteria</taxon>
    </lineage>
</organism>
<comment type="caution">
    <text evidence="1">The sequence shown here is derived from an EMBL/GenBank/DDBJ whole genome shotgun (WGS) entry which is preliminary data.</text>
</comment>
<gene>
    <name evidence="1" type="ORF">FGO68_gene2826</name>
</gene>
<proteinExistence type="predicted"/>
<name>A0A8J8NN33_HALGN</name>
<keyword evidence="2" id="KW-1185">Reference proteome</keyword>
<dbReference type="EMBL" id="RRYP01011817">
    <property type="protein sequence ID" value="TNV77490.1"/>
    <property type="molecule type" value="Genomic_DNA"/>
</dbReference>
<reference evidence="1" key="1">
    <citation type="submission" date="2019-06" db="EMBL/GenBank/DDBJ databases">
        <authorList>
            <person name="Zheng W."/>
        </authorList>
    </citation>
    <scope>NUCLEOTIDE SEQUENCE</scope>
    <source>
        <strain evidence="1">QDHG01</strain>
    </source>
</reference>
<dbReference type="OrthoDB" id="320104at2759"/>